<dbReference type="Proteomes" id="UP000006443">
    <property type="component" value="Unassembled WGS sequence"/>
</dbReference>
<evidence type="ECO:0000313" key="1">
    <source>
        <dbReference type="EMBL" id="EEG77720.1"/>
    </source>
</evidence>
<dbReference type="STRING" id="555088.DealDRAFT_1440"/>
<dbReference type="AlphaFoldDB" id="C0GG31"/>
<sequence>MRQRTTWFILLVFVVAIVAVGCGNSQAEQDKKLEVAAFQYARGEVQSRLPSPNSAVFPGFETVNIIEHDDGTLELSGRVAHTAGGQRASTNFNIIVYQEGNGLWRTESLDLDL</sequence>
<comment type="caution">
    <text evidence="1">The sequence shown here is derived from an EMBL/GenBank/DDBJ whole genome shotgun (WGS) entry which is preliminary data.</text>
</comment>
<name>C0GG31_DETAL</name>
<dbReference type="RefSeq" id="WP_008516183.1">
    <property type="nucleotide sequence ID" value="NZ_ACJM01000006.1"/>
</dbReference>
<evidence type="ECO:0008006" key="3">
    <source>
        <dbReference type="Google" id="ProtNLM"/>
    </source>
</evidence>
<keyword evidence="2" id="KW-1185">Reference proteome</keyword>
<proteinExistence type="predicted"/>
<protein>
    <recommendedName>
        <fullName evidence="3">Lipoprotein</fullName>
    </recommendedName>
</protein>
<gene>
    <name evidence="1" type="ORF">DealDRAFT_1440</name>
</gene>
<organism evidence="1 2">
    <name type="scientific">Dethiobacter alkaliphilus AHT 1</name>
    <dbReference type="NCBI Taxonomy" id="555088"/>
    <lineage>
        <taxon>Bacteria</taxon>
        <taxon>Bacillati</taxon>
        <taxon>Bacillota</taxon>
        <taxon>Dethiobacteria</taxon>
        <taxon>Dethiobacterales</taxon>
        <taxon>Dethiobacteraceae</taxon>
        <taxon>Dethiobacter</taxon>
    </lineage>
</organism>
<reference evidence="1 2" key="1">
    <citation type="submission" date="2009-02" db="EMBL/GenBank/DDBJ databases">
        <title>Sequencing of the draft genome and assembly of Dethiobacter alkaliphilus AHT 1.</title>
        <authorList>
            <consortium name="US DOE Joint Genome Institute (JGI-PGF)"/>
            <person name="Lucas S."/>
            <person name="Copeland A."/>
            <person name="Lapidus A."/>
            <person name="Glavina del Rio T."/>
            <person name="Dalin E."/>
            <person name="Tice H."/>
            <person name="Bruce D."/>
            <person name="Goodwin L."/>
            <person name="Pitluck S."/>
            <person name="Larimer F."/>
            <person name="Land M.L."/>
            <person name="Hauser L."/>
            <person name="Muyzer G."/>
        </authorList>
    </citation>
    <scope>NUCLEOTIDE SEQUENCE [LARGE SCALE GENOMIC DNA]</scope>
    <source>
        <strain evidence="1 2">AHT 1</strain>
    </source>
</reference>
<accession>C0GG31</accession>
<dbReference type="EMBL" id="ACJM01000006">
    <property type="protein sequence ID" value="EEG77720.1"/>
    <property type="molecule type" value="Genomic_DNA"/>
</dbReference>
<evidence type="ECO:0000313" key="2">
    <source>
        <dbReference type="Proteomes" id="UP000006443"/>
    </source>
</evidence>
<dbReference type="PROSITE" id="PS51257">
    <property type="entry name" value="PROKAR_LIPOPROTEIN"/>
    <property type="match status" value="1"/>
</dbReference>